<dbReference type="EMBL" id="CAADFC020000004">
    <property type="protein sequence ID" value="VIO66479.1"/>
    <property type="molecule type" value="Genomic_DNA"/>
</dbReference>
<dbReference type="Pfam" id="PF13318">
    <property type="entry name" value="AtzG-like"/>
    <property type="match status" value="1"/>
</dbReference>
<evidence type="ECO:0008006" key="3">
    <source>
        <dbReference type="Google" id="ProtNLM"/>
    </source>
</evidence>
<dbReference type="OrthoDB" id="7933911at2"/>
<dbReference type="InterPro" id="IPR025148">
    <property type="entry name" value="AtzG-like"/>
</dbReference>
<dbReference type="RefSeq" id="WP_139480381.1">
    <property type="nucleotide sequence ID" value="NZ_CAADFB020000006.1"/>
</dbReference>
<name>A0A508SV19_9BRAD</name>
<evidence type="ECO:0000313" key="1">
    <source>
        <dbReference type="EMBL" id="VIO66479.1"/>
    </source>
</evidence>
<sequence>MAEHLDDYIDAVASAMALPLEDAWRPVVRANLEVSLRLARLVDEFPLPDDTESAAIYAA</sequence>
<comment type="caution">
    <text evidence="1">The sequence shown here is derived from an EMBL/GenBank/DDBJ whole genome shotgun (WGS) entry which is preliminary data.</text>
</comment>
<protein>
    <recommendedName>
        <fullName evidence="3">DUF4089 domain-containing protein</fullName>
    </recommendedName>
</protein>
<accession>A0A508SV19</accession>
<organism evidence="1 2">
    <name type="scientific">Bradyrhizobium ivorense</name>
    <dbReference type="NCBI Taxonomy" id="2511166"/>
    <lineage>
        <taxon>Bacteria</taxon>
        <taxon>Pseudomonadati</taxon>
        <taxon>Pseudomonadota</taxon>
        <taxon>Alphaproteobacteria</taxon>
        <taxon>Hyphomicrobiales</taxon>
        <taxon>Nitrobacteraceae</taxon>
        <taxon>Bradyrhizobium</taxon>
    </lineage>
</organism>
<proteinExistence type="predicted"/>
<gene>
    <name evidence="1" type="ORF">CI1B_16010</name>
</gene>
<reference evidence="1" key="1">
    <citation type="submission" date="2019-02" db="EMBL/GenBank/DDBJ databases">
        <authorList>
            <person name="Pothier F.J."/>
        </authorList>
    </citation>
    <scope>NUCLEOTIDE SEQUENCE</scope>
    <source>
        <strain evidence="1">CI-1B</strain>
    </source>
</reference>
<dbReference type="AlphaFoldDB" id="A0A508SV19"/>
<dbReference type="Proteomes" id="UP000328092">
    <property type="component" value="Unassembled WGS sequence"/>
</dbReference>
<keyword evidence="2" id="KW-1185">Reference proteome</keyword>
<evidence type="ECO:0000313" key="2">
    <source>
        <dbReference type="Proteomes" id="UP000328092"/>
    </source>
</evidence>